<dbReference type="PANTHER" id="PTHR43591">
    <property type="entry name" value="METHYLTRANSFERASE"/>
    <property type="match status" value="1"/>
</dbReference>
<dbReference type="Pfam" id="PF13649">
    <property type="entry name" value="Methyltransf_25"/>
    <property type="match status" value="1"/>
</dbReference>
<feature type="domain" description="Methyltransferase" evidence="1">
    <location>
        <begin position="50"/>
        <end position="147"/>
    </location>
</feature>
<keyword evidence="2" id="KW-0489">Methyltransferase</keyword>
<sequence>MAISCKPTDYHEQAGYFSRLPEYSIECGTDYLAVKDAPALIGNSGPVKTILDLGCGTGLATRYLKRHFPDAVVIGADINQSMLMQAKSSDPQGIYLHLHQSGGVVHYSILPDTFDVVVCSFVFHENQKLNDLEHFLQSVSSLLRTNGLLLAWDTYRNLLKGSWVSVETLYPQAGEIQDGERYSVRLLPAGAVVSGSYWSPETVQQIVLNQCFQKTSVHFPVMEKGTGLAWKDETIMAPYYVLEAYK</sequence>
<dbReference type="GO" id="GO:0032259">
    <property type="term" value="P:methylation"/>
    <property type="evidence" value="ECO:0007669"/>
    <property type="project" value="UniProtKB-KW"/>
</dbReference>
<dbReference type="RefSeq" id="WP_148340401.1">
    <property type="nucleotide sequence ID" value="NZ_LR699120.1"/>
</dbReference>
<gene>
    <name evidence="2" type="primary">tam_2</name>
    <name evidence="2" type="ORF">AQUSIP_23220</name>
</gene>
<protein>
    <submittedName>
        <fullName evidence="2">Trans-aconitate 2-methyltransferase</fullName>
    </submittedName>
</protein>
<dbReference type="CDD" id="cd02440">
    <property type="entry name" value="AdoMet_MTases"/>
    <property type="match status" value="1"/>
</dbReference>
<evidence type="ECO:0000313" key="2">
    <source>
        <dbReference type="EMBL" id="VVC76995.1"/>
    </source>
</evidence>
<dbReference type="GO" id="GO:0008168">
    <property type="term" value="F:methyltransferase activity"/>
    <property type="evidence" value="ECO:0007669"/>
    <property type="project" value="UniProtKB-KW"/>
</dbReference>
<name>A0A5E4PKB0_9COXI</name>
<dbReference type="Gene3D" id="3.40.50.150">
    <property type="entry name" value="Vaccinia Virus protein VP39"/>
    <property type="match status" value="1"/>
</dbReference>
<dbReference type="AlphaFoldDB" id="A0A5E4PKB0"/>
<dbReference type="SUPFAM" id="SSF53335">
    <property type="entry name" value="S-adenosyl-L-methionine-dependent methyltransferases"/>
    <property type="match status" value="1"/>
</dbReference>
<evidence type="ECO:0000313" key="3">
    <source>
        <dbReference type="Proteomes" id="UP000324194"/>
    </source>
</evidence>
<dbReference type="KEGG" id="asip:AQUSIP_23220"/>
<evidence type="ECO:0000259" key="1">
    <source>
        <dbReference type="Pfam" id="PF13649"/>
    </source>
</evidence>
<dbReference type="InterPro" id="IPR029063">
    <property type="entry name" value="SAM-dependent_MTases_sf"/>
</dbReference>
<accession>A0A5E4PKB0</accession>
<dbReference type="PANTHER" id="PTHR43591:SF110">
    <property type="entry name" value="RHODANESE DOMAIN-CONTAINING PROTEIN"/>
    <property type="match status" value="1"/>
</dbReference>
<dbReference type="Proteomes" id="UP000324194">
    <property type="component" value="Chromosome 2"/>
</dbReference>
<dbReference type="OrthoDB" id="9760689at2"/>
<reference evidence="2 3" key="1">
    <citation type="submission" date="2019-08" db="EMBL/GenBank/DDBJ databases">
        <authorList>
            <person name="Guy L."/>
        </authorList>
    </citation>
    <scope>NUCLEOTIDE SEQUENCE [LARGE SCALE GENOMIC DNA]</scope>
    <source>
        <strain evidence="2 3">SGT-108</strain>
    </source>
</reference>
<dbReference type="InterPro" id="IPR041698">
    <property type="entry name" value="Methyltransf_25"/>
</dbReference>
<dbReference type="EMBL" id="LR699120">
    <property type="protein sequence ID" value="VVC76995.1"/>
    <property type="molecule type" value="Genomic_DNA"/>
</dbReference>
<keyword evidence="2" id="KW-0808">Transferase</keyword>
<proteinExistence type="predicted"/>
<organism evidence="2 3">
    <name type="scientific">Aquicella siphonis</name>
    <dbReference type="NCBI Taxonomy" id="254247"/>
    <lineage>
        <taxon>Bacteria</taxon>
        <taxon>Pseudomonadati</taxon>
        <taxon>Pseudomonadota</taxon>
        <taxon>Gammaproteobacteria</taxon>
        <taxon>Legionellales</taxon>
        <taxon>Coxiellaceae</taxon>
        <taxon>Aquicella</taxon>
    </lineage>
</organism>
<keyword evidence="3" id="KW-1185">Reference proteome</keyword>